<dbReference type="OMA" id="SKWCLEG"/>
<sequence>MGEKSEKAGQGYDMNMDVDMVFFHGEWLWGICTSGQMEEFYLTSAFKVDPAVADYKERHVLQLSPNIVSSLIARINGGVGYIWPNIFQWWSEVLRPDPHWVPKSGSKWCLEGVVRITG</sequence>
<dbReference type="Proteomes" id="UP000000304">
    <property type="component" value="Chromosome 2L"/>
</dbReference>
<protein>
    <submittedName>
        <fullName evidence="1">GD23249</fullName>
    </submittedName>
</protein>
<dbReference type="HOGENOM" id="CLU_2212685_0_0_1"/>
<accession>B4Q9P9</accession>
<evidence type="ECO:0000313" key="1">
    <source>
        <dbReference type="EMBL" id="EDX03660.1"/>
    </source>
</evidence>
<name>B4Q9P9_DROSI</name>
<keyword evidence="2" id="KW-1185">Reference proteome</keyword>
<gene>
    <name evidence="1" type="primary">Dsim\GD23249</name>
    <name evidence="1" type="ORF">Dsim_GD23249</name>
</gene>
<dbReference type="EMBL" id="CM000361">
    <property type="protein sequence ID" value="EDX03660.1"/>
    <property type="molecule type" value="Genomic_DNA"/>
</dbReference>
<reference evidence="1 2" key="1">
    <citation type="journal article" date="2007" name="Nature">
        <title>Evolution of genes and genomes on the Drosophila phylogeny.</title>
        <authorList>
            <consortium name="Drosophila 12 Genomes Consortium"/>
            <person name="Clark A.G."/>
            <person name="Eisen M.B."/>
            <person name="Smith D.R."/>
            <person name="Bergman C.M."/>
            <person name="Oliver B."/>
            <person name="Markow T.A."/>
            <person name="Kaufman T.C."/>
            <person name="Kellis M."/>
            <person name="Gelbart W."/>
            <person name="Iyer V.N."/>
            <person name="Pollard D.A."/>
            <person name="Sackton T.B."/>
            <person name="Larracuente A.M."/>
            <person name="Singh N.D."/>
            <person name="Abad J.P."/>
            <person name="Abt D.N."/>
            <person name="Adryan B."/>
            <person name="Aguade M."/>
            <person name="Akashi H."/>
            <person name="Anderson W.W."/>
            <person name="Aquadro C.F."/>
            <person name="Ardell D.H."/>
            <person name="Arguello R."/>
            <person name="Artieri C.G."/>
            <person name="Barbash D.A."/>
            <person name="Barker D."/>
            <person name="Barsanti P."/>
            <person name="Batterham P."/>
            <person name="Batzoglou S."/>
            <person name="Begun D."/>
            <person name="Bhutkar A."/>
            <person name="Blanco E."/>
            <person name="Bosak S.A."/>
            <person name="Bradley R.K."/>
            <person name="Brand A.D."/>
            <person name="Brent M.R."/>
            <person name="Brooks A.N."/>
            <person name="Brown R.H."/>
            <person name="Butlin R.K."/>
            <person name="Caggese C."/>
            <person name="Calvi B.R."/>
            <person name="Bernardo de Carvalho A."/>
            <person name="Caspi A."/>
            <person name="Castrezana S."/>
            <person name="Celniker S.E."/>
            <person name="Chang J.L."/>
            <person name="Chapple C."/>
            <person name="Chatterji S."/>
            <person name="Chinwalla A."/>
            <person name="Civetta A."/>
            <person name="Clifton S.W."/>
            <person name="Comeron J.M."/>
            <person name="Costello J.C."/>
            <person name="Coyne J.A."/>
            <person name="Daub J."/>
            <person name="David R.G."/>
            <person name="Delcher A.L."/>
            <person name="Delehaunty K."/>
            <person name="Do C.B."/>
            <person name="Ebling H."/>
            <person name="Edwards K."/>
            <person name="Eickbush T."/>
            <person name="Evans J.D."/>
            <person name="Filipski A."/>
            <person name="Findeiss S."/>
            <person name="Freyhult E."/>
            <person name="Fulton L."/>
            <person name="Fulton R."/>
            <person name="Garcia A.C."/>
            <person name="Gardiner A."/>
            <person name="Garfield D.A."/>
            <person name="Garvin B.E."/>
            <person name="Gibson G."/>
            <person name="Gilbert D."/>
            <person name="Gnerre S."/>
            <person name="Godfrey J."/>
            <person name="Good R."/>
            <person name="Gotea V."/>
            <person name="Gravely B."/>
            <person name="Greenberg A.J."/>
            <person name="Griffiths-Jones S."/>
            <person name="Gross S."/>
            <person name="Guigo R."/>
            <person name="Gustafson E.A."/>
            <person name="Haerty W."/>
            <person name="Hahn M.W."/>
            <person name="Halligan D.L."/>
            <person name="Halpern A.L."/>
            <person name="Halter G.M."/>
            <person name="Han M.V."/>
            <person name="Heger A."/>
            <person name="Hillier L."/>
            <person name="Hinrichs A.S."/>
            <person name="Holmes I."/>
            <person name="Hoskins R.A."/>
            <person name="Hubisz M.J."/>
            <person name="Hultmark D."/>
            <person name="Huntley M.A."/>
            <person name="Jaffe D.B."/>
            <person name="Jagadeeshan S."/>
            <person name="Jeck W.R."/>
            <person name="Johnson J."/>
            <person name="Jones C.D."/>
            <person name="Jordan W.C."/>
            <person name="Karpen G.H."/>
            <person name="Kataoka E."/>
            <person name="Keightley P.D."/>
            <person name="Kheradpour P."/>
            <person name="Kirkness E.F."/>
            <person name="Koerich L.B."/>
            <person name="Kristiansen K."/>
            <person name="Kudrna D."/>
            <person name="Kulathinal R.J."/>
            <person name="Kumar S."/>
            <person name="Kwok R."/>
            <person name="Lander E."/>
            <person name="Langley C.H."/>
            <person name="Lapoint R."/>
            <person name="Lazzaro B.P."/>
            <person name="Lee S.J."/>
            <person name="Levesque L."/>
            <person name="Li R."/>
            <person name="Lin C.F."/>
            <person name="Lin M.F."/>
            <person name="Lindblad-Toh K."/>
            <person name="Llopart A."/>
            <person name="Long M."/>
            <person name="Low L."/>
            <person name="Lozovsky E."/>
            <person name="Lu J."/>
            <person name="Luo M."/>
            <person name="Machado C.A."/>
            <person name="Makalowski W."/>
            <person name="Marzo M."/>
            <person name="Matsuda M."/>
            <person name="Matzkin L."/>
            <person name="McAllister B."/>
            <person name="McBride C.S."/>
            <person name="McKernan B."/>
            <person name="McKernan K."/>
            <person name="Mendez-Lago M."/>
            <person name="Minx P."/>
            <person name="Mollenhauer M.U."/>
            <person name="Montooth K."/>
            <person name="Mount S.M."/>
            <person name="Mu X."/>
            <person name="Myers E."/>
            <person name="Negre B."/>
            <person name="Newfeld S."/>
            <person name="Nielsen R."/>
            <person name="Noor M.A."/>
            <person name="O'Grady P."/>
            <person name="Pachter L."/>
            <person name="Papaceit M."/>
            <person name="Parisi M.J."/>
            <person name="Parisi M."/>
            <person name="Parts L."/>
            <person name="Pedersen J.S."/>
            <person name="Pesole G."/>
            <person name="Phillippy A.M."/>
            <person name="Ponting C.P."/>
            <person name="Pop M."/>
            <person name="Porcelli D."/>
            <person name="Powell J.R."/>
            <person name="Prohaska S."/>
            <person name="Pruitt K."/>
            <person name="Puig M."/>
            <person name="Quesneville H."/>
            <person name="Ram K.R."/>
            <person name="Rand D."/>
            <person name="Rasmussen M.D."/>
            <person name="Reed L.K."/>
            <person name="Reenan R."/>
            <person name="Reily A."/>
            <person name="Remington K.A."/>
            <person name="Rieger T.T."/>
            <person name="Ritchie M.G."/>
            <person name="Robin C."/>
            <person name="Rogers Y.H."/>
            <person name="Rohde C."/>
            <person name="Rozas J."/>
            <person name="Rubenfield M.J."/>
            <person name="Ruiz A."/>
            <person name="Russo S."/>
            <person name="Salzberg S.L."/>
            <person name="Sanchez-Gracia A."/>
            <person name="Saranga D.J."/>
            <person name="Sato H."/>
            <person name="Schaeffer S.W."/>
            <person name="Schatz M.C."/>
            <person name="Schlenke T."/>
            <person name="Schwartz R."/>
            <person name="Segarra C."/>
            <person name="Singh R.S."/>
            <person name="Sirot L."/>
            <person name="Sirota M."/>
            <person name="Sisneros N.B."/>
            <person name="Smith C.D."/>
            <person name="Smith T.F."/>
            <person name="Spieth J."/>
            <person name="Stage D.E."/>
            <person name="Stark A."/>
            <person name="Stephan W."/>
            <person name="Strausberg R.L."/>
            <person name="Strempel S."/>
            <person name="Sturgill D."/>
            <person name="Sutton G."/>
            <person name="Sutton G.G."/>
            <person name="Tao W."/>
            <person name="Teichmann S."/>
            <person name="Tobari Y.N."/>
            <person name="Tomimura Y."/>
            <person name="Tsolas J.M."/>
            <person name="Valente V.L."/>
            <person name="Venter E."/>
            <person name="Venter J.C."/>
            <person name="Vicario S."/>
            <person name="Vieira F.G."/>
            <person name="Vilella A.J."/>
            <person name="Villasante A."/>
            <person name="Walenz B."/>
            <person name="Wang J."/>
            <person name="Wasserman M."/>
            <person name="Watts T."/>
            <person name="Wilson D."/>
            <person name="Wilson R.K."/>
            <person name="Wing R.A."/>
            <person name="Wolfner M.F."/>
            <person name="Wong A."/>
            <person name="Wong G.K."/>
            <person name="Wu C.I."/>
            <person name="Wu G."/>
            <person name="Yamamoto D."/>
            <person name="Yang H.P."/>
            <person name="Yang S.P."/>
            <person name="Yorke J.A."/>
            <person name="Yoshida K."/>
            <person name="Zdobnov E."/>
            <person name="Zhang P."/>
            <person name="Zhang Y."/>
            <person name="Zimin A.V."/>
            <person name="Baldwin J."/>
            <person name="Abdouelleil A."/>
            <person name="Abdulkadir J."/>
            <person name="Abebe A."/>
            <person name="Abera B."/>
            <person name="Abreu J."/>
            <person name="Acer S.C."/>
            <person name="Aftuck L."/>
            <person name="Alexander A."/>
            <person name="An P."/>
            <person name="Anderson E."/>
            <person name="Anderson S."/>
            <person name="Arachi H."/>
            <person name="Azer M."/>
            <person name="Bachantsang P."/>
            <person name="Barry A."/>
            <person name="Bayul T."/>
            <person name="Berlin A."/>
            <person name="Bessette D."/>
            <person name="Bloom T."/>
            <person name="Blye J."/>
            <person name="Boguslavskiy L."/>
            <person name="Bonnet C."/>
            <person name="Boukhgalter B."/>
            <person name="Bourzgui I."/>
            <person name="Brown A."/>
            <person name="Cahill P."/>
            <person name="Channer S."/>
            <person name="Cheshatsang Y."/>
            <person name="Chuda L."/>
            <person name="Citroen M."/>
            <person name="Collymore A."/>
            <person name="Cooke P."/>
            <person name="Costello M."/>
            <person name="D'Aco K."/>
            <person name="Daza R."/>
            <person name="De Haan G."/>
            <person name="DeGray S."/>
            <person name="DeMaso C."/>
            <person name="Dhargay N."/>
            <person name="Dooley K."/>
            <person name="Dooley E."/>
            <person name="Doricent M."/>
            <person name="Dorje P."/>
            <person name="Dorjee K."/>
            <person name="Dupes A."/>
            <person name="Elong R."/>
            <person name="Falk J."/>
            <person name="Farina A."/>
            <person name="Faro S."/>
            <person name="Ferguson D."/>
            <person name="Fisher S."/>
            <person name="Foley C.D."/>
            <person name="Franke A."/>
            <person name="Friedrich D."/>
            <person name="Gadbois L."/>
            <person name="Gearin G."/>
            <person name="Gearin C.R."/>
            <person name="Giannoukos G."/>
            <person name="Goode T."/>
            <person name="Graham J."/>
            <person name="Grandbois E."/>
            <person name="Grewal S."/>
            <person name="Gyaltsen K."/>
            <person name="Hafez N."/>
            <person name="Hagos B."/>
            <person name="Hall J."/>
            <person name="Henson C."/>
            <person name="Hollinger A."/>
            <person name="Honan T."/>
            <person name="Huard M.D."/>
            <person name="Hughes L."/>
            <person name="Hurhula B."/>
            <person name="Husby M.E."/>
            <person name="Kamat A."/>
            <person name="Kanga B."/>
            <person name="Kashin S."/>
            <person name="Khazanovich D."/>
            <person name="Kisner P."/>
            <person name="Lance K."/>
            <person name="Lara M."/>
            <person name="Lee W."/>
            <person name="Lennon N."/>
            <person name="Letendre F."/>
            <person name="LeVine R."/>
            <person name="Lipovsky A."/>
            <person name="Liu X."/>
            <person name="Liu J."/>
            <person name="Liu S."/>
            <person name="Lokyitsang T."/>
            <person name="Lokyitsang Y."/>
            <person name="Lubonja R."/>
            <person name="Lui A."/>
            <person name="MacDonald P."/>
            <person name="Magnisalis V."/>
            <person name="Maru K."/>
            <person name="Matthews C."/>
            <person name="McCusker W."/>
            <person name="McDonough S."/>
            <person name="Mehta T."/>
            <person name="Meldrim J."/>
            <person name="Meneus L."/>
            <person name="Mihai O."/>
            <person name="Mihalev A."/>
            <person name="Mihova T."/>
            <person name="Mittelman R."/>
            <person name="Mlenga V."/>
            <person name="Montmayeur A."/>
            <person name="Mulrain L."/>
            <person name="Navidi A."/>
            <person name="Naylor J."/>
            <person name="Negash T."/>
            <person name="Nguyen T."/>
            <person name="Nguyen N."/>
            <person name="Nicol R."/>
            <person name="Norbu C."/>
            <person name="Norbu N."/>
            <person name="Novod N."/>
            <person name="O'Neill B."/>
            <person name="Osman S."/>
            <person name="Markiewicz E."/>
            <person name="Oyono O.L."/>
            <person name="Patti C."/>
            <person name="Phunkhang P."/>
            <person name="Pierre F."/>
            <person name="Priest M."/>
            <person name="Raghuraman S."/>
            <person name="Rege F."/>
            <person name="Reyes R."/>
            <person name="Rise C."/>
            <person name="Rogov P."/>
            <person name="Ross K."/>
            <person name="Ryan E."/>
            <person name="Settipalli S."/>
            <person name="Shea T."/>
            <person name="Sherpa N."/>
            <person name="Shi L."/>
            <person name="Shih D."/>
            <person name="Sparrow T."/>
            <person name="Spaulding J."/>
            <person name="Stalker J."/>
            <person name="Stange-Thomann N."/>
            <person name="Stavropoulos S."/>
            <person name="Stone C."/>
            <person name="Strader C."/>
            <person name="Tesfaye S."/>
            <person name="Thomson T."/>
            <person name="Thoulutsang Y."/>
            <person name="Thoulutsang D."/>
            <person name="Topham K."/>
            <person name="Topping I."/>
            <person name="Tsamla T."/>
            <person name="Vassiliev H."/>
            <person name="Vo A."/>
            <person name="Wangchuk T."/>
            <person name="Wangdi T."/>
            <person name="Weiand M."/>
            <person name="Wilkinson J."/>
            <person name="Wilson A."/>
            <person name="Yadav S."/>
            <person name="Young G."/>
            <person name="Yu Q."/>
            <person name="Zembek L."/>
            <person name="Zhong D."/>
            <person name="Zimmer A."/>
            <person name="Zwirko Z."/>
            <person name="Jaffe D.B."/>
            <person name="Alvarez P."/>
            <person name="Brockman W."/>
            <person name="Butler J."/>
            <person name="Chin C."/>
            <person name="Gnerre S."/>
            <person name="Grabherr M."/>
            <person name="Kleber M."/>
            <person name="Mauceli E."/>
            <person name="MacCallum I."/>
        </authorList>
    </citation>
    <scope>NUCLEOTIDE SEQUENCE [LARGE SCALE GENOMIC DNA]</scope>
    <source>
        <strain evidence="2">white501</strain>
    </source>
</reference>
<proteinExistence type="predicted"/>
<dbReference type="AlphaFoldDB" id="B4Q9P9"/>
<evidence type="ECO:0000313" key="2">
    <source>
        <dbReference type="Proteomes" id="UP000000304"/>
    </source>
</evidence>
<organism evidence="1 2">
    <name type="scientific">Drosophila simulans</name>
    <name type="common">Fruit fly</name>
    <dbReference type="NCBI Taxonomy" id="7240"/>
    <lineage>
        <taxon>Eukaryota</taxon>
        <taxon>Metazoa</taxon>
        <taxon>Ecdysozoa</taxon>
        <taxon>Arthropoda</taxon>
        <taxon>Hexapoda</taxon>
        <taxon>Insecta</taxon>
        <taxon>Pterygota</taxon>
        <taxon>Neoptera</taxon>
        <taxon>Endopterygota</taxon>
        <taxon>Diptera</taxon>
        <taxon>Brachycera</taxon>
        <taxon>Muscomorpha</taxon>
        <taxon>Ephydroidea</taxon>
        <taxon>Drosophilidae</taxon>
        <taxon>Drosophila</taxon>
        <taxon>Sophophora</taxon>
    </lineage>
</organism>